<dbReference type="Proteomes" id="UP000588491">
    <property type="component" value="Unassembled WGS sequence"/>
</dbReference>
<organism evidence="1 2">
    <name type="scientific">Niallia alba</name>
    <dbReference type="NCBI Taxonomy" id="2729105"/>
    <lineage>
        <taxon>Bacteria</taxon>
        <taxon>Bacillati</taxon>
        <taxon>Bacillota</taxon>
        <taxon>Bacilli</taxon>
        <taxon>Bacillales</taxon>
        <taxon>Bacillaceae</taxon>
        <taxon>Niallia</taxon>
    </lineage>
</organism>
<protein>
    <submittedName>
        <fullName evidence="1">Uncharacterized protein</fullName>
    </submittedName>
</protein>
<evidence type="ECO:0000313" key="2">
    <source>
        <dbReference type="Proteomes" id="UP000588491"/>
    </source>
</evidence>
<comment type="caution">
    <text evidence="1">The sequence shown here is derived from an EMBL/GenBank/DDBJ whole genome shotgun (WGS) entry which is preliminary data.</text>
</comment>
<gene>
    <name evidence="1" type="ORF">HHU08_24570</name>
</gene>
<name>A0A7Y0KD58_9BACI</name>
<evidence type="ECO:0000313" key="1">
    <source>
        <dbReference type="EMBL" id="NMO80095.1"/>
    </source>
</evidence>
<accession>A0A7Y0KD58</accession>
<reference evidence="1 2" key="1">
    <citation type="submission" date="2020-04" db="EMBL/GenBank/DDBJ databases">
        <title>Bacillus sp. UniB3 isolated from commercial digestive syrup.</title>
        <authorList>
            <person name="Thorat V."/>
            <person name="Kirdat K."/>
            <person name="Tiwarekar B."/>
            <person name="Yadav A."/>
        </authorList>
    </citation>
    <scope>NUCLEOTIDE SEQUENCE [LARGE SCALE GENOMIC DNA]</scope>
    <source>
        <strain evidence="1 2">UniB3</strain>
    </source>
</reference>
<dbReference type="EMBL" id="JABBPK010000001">
    <property type="protein sequence ID" value="NMO80095.1"/>
    <property type="molecule type" value="Genomic_DNA"/>
</dbReference>
<sequence length="49" mass="5770">MNSCNFSDDETIIRAIKEIEKGLTEKEVQKKFNLSEDDLELIEFVMNDF</sequence>
<proteinExistence type="predicted"/>
<dbReference type="AlphaFoldDB" id="A0A7Y0KD58"/>
<dbReference type="RefSeq" id="WP_169189569.1">
    <property type="nucleotide sequence ID" value="NZ_JABBPK010000001.1"/>
</dbReference>
<keyword evidence="2" id="KW-1185">Reference proteome</keyword>